<dbReference type="SUPFAM" id="SSF53955">
    <property type="entry name" value="Lysozyme-like"/>
    <property type="match status" value="1"/>
</dbReference>
<organism evidence="4 5">
    <name type="scientific">Limimaricola pyoseonensis</name>
    <dbReference type="NCBI Taxonomy" id="521013"/>
    <lineage>
        <taxon>Bacteria</taxon>
        <taxon>Pseudomonadati</taxon>
        <taxon>Pseudomonadota</taxon>
        <taxon>Alphaproteobacteria</taxon>
        <taxon>Rhodobacterales</taxon>
        <taxon>Paracoccaceae</taxon>
        <taxon>Limimaricola</taxon>
    </lineage>
</organism>
<dbReference type="AlphaFoldDB" id="A0A1G7DBQ5"/>
<comment type="similarity">
    <text evidence="2">Belongs to the virb1 family.</text>
</comment>
<reference evidence="5" key="1">
    <citation type="submission" date="2016-10" db="EMBL/GenBank/DDBJ databases">
        <authorList>
            <person name="Varghese N."/>
            <person name="Submissions S."/>
        </authorList>
    </citation>
    <scope>NUCLEOTIDE SEQUENCE [LARGE SCALE GENOMIC DNA]</scope>
    <source>
        <strain evidence="5">DSM 21424</strain>
    </source>
</reference>
<evidence type="ECO:0000313" key="5">
    <source>
        <dbReference type="Proteomes" id="UP000198922"/>
    </source>
</evidence>
<accession>A0A1G7DBQ5</accession>
<dbReference type="Pfam" id="PF01464">
    <property type="entry name" value="SLT"/>
    <property type="match status" value="1"/>
</dbReference>
<evidence type="ECO:0000313" key="4">
    <source>
        <dbReference type="EMBL" id="SDE49001.1"/>
    </source>
</evidence>
<evidence type="ECO:0000256" key="1">
    <source>
        <dbReference type="ARBA" id="ARBA00007734"/>
    </source>
</evidence>
<proteinExistence type="inferred from homology"/>
<dbReference type="CDD" id="cd00254">
    <property type="entry name" value="LT-like"/>
    <property type="match status" value="1"/>
</dbReference>
<evidence type="ECO:0000259" key="3">
    <source>
        <dbReference type="Pfam" id="PF01464"/>
    </source>
</evidence>
<feature type="domain" description="Transglycosylase SLT" evidence="3">
    <location>
        <begin position="153"/>
        <end position="242"/>
    </location>
</feature>
<dbReference type="PANTHER" id="PTHR37423:SF2">
    <property type="entry name" value="MEMBRANE-BOUND LYTIC MUREIN TRANSGLYCOSYLASE C"/>
    <property type="match status" value="1"/>
</dbReference>
<dbReference type="InterPro" id="IPR023346">
    <property type="entry name" value="Lysozyme-like_dom_sf"/>
</dbReference>
<dbReference type="PANTHER" id="PTHR37423">
    <property type="entry name" value="SOLUBLE LYTIC MUREIN TRANSGLYCOSYLASE-RELATED"/>
    <property type="match status" value="1"/>
</dbReference>
<dbReference type="EMBL" id="FNAT01000002">
    <property type="protein sequence ID" value="SDE49001.1"/>
    <property type="molecule type" value="Genomic_DNA"/>
</dbReference>
<evidence type="ECO:0000256" key="2">
    <source>
        <dbReference type="ARBA" id="ARBA00009387"/>
    </source>
</evidence>
<dbReference type="Proteomes" id="UP000198922">
    <property type="component" value="Unassembled WGS sequence"/>
</dbReference>
<gene>
    <name evidence="4" type="ORF">SAMN04488567_1869</name>
</gene>
<protein>
    <submittedName>
        <fullName evidence="4">Soluble lytic murein transglycosylase</fullName>
    </submittedName>
</protein>
<dbReference type="InterPro" id="IPR008258">
    <property type="entry name" value="Transglycosylase_SLT_dom_1"/>
</dbReference>
<name>A0A1G7DBQ5_9RHOB</name>
<dbReference type="STRING" id="521013.SAMN04488567_1869"/>
<dbReference type="Gene3D" id="1.10.530.10">
    <property type="match status" value="1"/>
</dbReference>
<keyword evidence="5" id="KW-1185">Reference proteome</keyword>
<dbReference type="RefSeq" id="WP_090111263.1">
    <property type="nucleotide sequence ID" value="NZ_FNAT01000002.1"/>
</dbReference>
<sequence length="286" mass="29107">MRAALTGGPPGRLFNLALGLALTLGILAAAPGRAETGQGADFTFRRIAVPEPGAGRRITVQIDPTVAPVRAAPVPEAQDPAAPAGADRAAGSDWFWAAVSPRLADAGPGRLEPAMLALGLAPAGRAVAAPRVQHLQDIARSYGTEIMRATIGTRVSPALALAVISVESAGRVDAQSGAGAQGLMQLMPATAARFGVADWRVSAENIRGGVAYLDWLLGHFGGDPILALAGYNAGEGAVRDNGGVPPYAETRGYVPKVLTAWGVARGLCVTPPVLIGDGCVFSVNSL</sequence>
<comment type="similarity">
    <text evidence="1">Belongs to the transglycosylase Slt family.</text>
</comment>
<dbReference type="OrthoDB" id="9815002at2"/>